<reference evidence="2 3" key="1">
    <citation type="submission" date="2016-07" db="EMBL/GenBank/DDBJ databases">
        <title>Pervasive Adenine N6-methylation of Active Genes in Fungi.</title>
        <authorList>
            <consortium name="DOE Joint Genome Institute"/>
            <person name="Mondo S.J."/>
            <person name="Dannebaum R.O."/>
            <person name="Kuo R.C."/>
            <person name="Labutti K."/>
            <person name="Haridas S."/>
            <person name="Kuo A."/>
            <person name="Salamov A."/>
            <person name="Ahrendt S.R."/>
            <person name="Lipzen A."/>
            <person name="Sullivan W."/>
            <person name="Andreopoulos W.B."/>
            <person name="Clum A."/>
            <person name="Lindquist E."/>
            <person name="Daum C."/>
            <person name="Ramamoorthy G.K."/>
            <person name="Gryganskyi A."/>
            <person name="Culley D."/>
            <person name="Magnuson J.K."/>
            <person name="James T.Y."/>
            <person name="O'Malley M.A."/>
            <person name="Stajich J.E."/>
            <person name="Spatafora J.W."/>
            <person name="Visel A."/>
            <person name="Grigoriev I.V."/>
        </authorList>
    </citation>
    <scope>NUCLEOTIDE SEQUENCE [LARGE SCALE GENOMIC DNA]</scope>
    <source>
        <strain evidence="2 3">CBS 115471</strain>
    </source>
</reference>
<keyword evidence="3" id="KW-1185">Reference proteome</keyword>
<evidence type="ECO:0000313" key="3">
    <source>
        <dbReference type="Proteomes" id="UP000193144"/>
    </source>
</evidence>
<proteinExistence type="predicted"/>
<gene>
    <name evidence="2" type="ORF">BCR34DRAFT_626949</name>
</gene>
<feature type="transmembrane region" description="Helical" evidence="1">
    <location>
        <begin position="26"/>
        <end position="48"/>
    </location>
</feature>
<dbReference type="AlphaFoldDB" id="A0A1Y1Z3W2"/>
<protein>
    <submittedName>
        <fullName evidence="2">Uncharacterized protein</fullName>
    </submittedName>
</protein>
<accession>A0A1Y1Z3W2</accession>
<keyword evidence="1" id="KW-0472">Membrane</keyword>
<sequence length="230" mass="25571">MVLVAGTLITCIPIASVSIHRCRLSWHFTLIGIWKLVTSFSLACVTFHRAIVTMREKRGNGAGHDNVPLNPMYHQPNATNVTFGPNPNQTPTTNYHPLYWLILYLLGTITGMTGLGALIYTSFRHNKDVRNLTYGFAAAIVIIPILTACYFFMEHLEKSRGGYQSLLRAYLHTFSGALVAFTVAFGFLSGIYSDLVLGAIAGRWSGAPSEDYAPLYWAWFVAKRLAMFVL</sequence>
<feature type="transmembrane region" description="Helical" evidence="1">
    <location>
        <begin position="174"/>
        <end position="192"/>
    </location>
</feature>
<feature type="transmembrane region" description="Helical" evidence="1">
    <location>
        <begin position="98"/>
        <end position="120"/>
    </location>
</feature>
<dbReference type="Proteomes" id="UP000193144">
    <property type="component" value="Unassembled WGS sequence"/>
</dbReference>
<evidence type="ECO:0000256" key="1">
    <source>
        <dbReference type="SAM" id="Phobius"/>
    </source>
</evidence>
<keyword evidence="1" id="KW-1133">Transmembrane helix</keyword>
<dbReference type="OrthoDB" id="2396694at2759"/>
<evidence type="ECO:0000313" key="2">
    <source>
        <dbReference type="EMBL" id="ORY04958.1"/>
    </source>
</evidence>
<dbReference type="EMBL" id="MCFA01000130">
    <property type="protein sequence ID" value="ORY04958.1"/>
    <property type="molecule type" value="Genomic_DNA"/>
</dbReference>
<keyword evidence="1" id="KW-0812">Transmembrane</keyword>
<feature type="transmembrane region" description="Helical" evidence="1">
    <location>
        <begin position="132"/>
        <end position="153"/>
    </location>
</feature>
<name>A0A1Y1Z3W2_9PLEO</name>
<comment type="caution">
    <text evidence="2">The sequence shown here is derived from an EMBL/GenBank/DDBJ whole genome shotgun (WGS) entry which is preliminary data.</text>
</comment>
<organism evidence="2 3">
    <name type="scientific">Clohesyomyces aquaticus</name>
    <dbReference type="NCBI Taxonomy" id="1231657"/>
    <lineage>
        <taxon>Eukaryota</taxon>
        <taxon>Fungi</taxon>
        <taxon>Dikarya</taxon>
        <taxon>Ascomycota</taxon>
        <taxon>Pezizomycotina</taxon>
        <taxon>Dothideomycetes</taxon>
        <taxon>Pleosporomycetidae</taxon>
        <taxon>Pleosporales</taxon>
        <taxon>Lindgomycetaceae</taxon>
        <taxon>Clohesyomyces</taxon>
    </lineage>
</organism>